<keyword evidence="2" id="KW-1185">Reference proteome</keyword>
<proteinExistence type="predicted"/>
<gene>
    <name evidence="1" type="ORF">F3J40_11070</name>
</gene>
<protein>
    <submittedName>
        <fullName evidence="1">Uncharacterized protein</fullName>
    </submittedName>
</protein>
<reference evidence="1 2" key="1">
    <citation type="journal article" date="2019" name="bioRxiv">
        <title>Bacteria contribute to plant secondary compound degradation in a generalist herbivore system.</title>
        <authorList>
            <person name="Francoeur C.B."/>
            <person name="Khadempour L."/>
            <person name="Moreira-Soto R.D."/>
            <person name="Gotting K."/>
            <person name="Book A.J."/>
            <person name="Pinto-Tomas A.A."/>
            <person name="Keefover-Ring K."/>
            <person name="Currie C.R."/>
        </authorList>
    </citation>
    <scope>NUCLEOTIDE SEQUENCE [LARGE SCALE GENOMIC DNA]</scope>
    <source>
        <strain evidence="1">Acro-835</strain>
    </source>
</reference>
<accession>A0ABX0RC55</accession>
<evidence type="ECO:0000313" key="2">
    <source>
        <dbReference type="Proteomes" id="UP001515683"/>
    </source>
</evidence>
<organism evidence="1 2">
    <name type="scientific">Candidatus Pantoea multigeneris</name>
    <dbReference type="NCBI Taxonomy" id="2608357"/>
    <lineage>
        <taxon>Bacteria</taxon>
        <taxon>Pseudomonadati</taxon>
        <taxon>Pseudomonadota</taxon>
        <taxon>Gammaproteobacteria</taxon>
        <taxon>Enterobacterales</taxon>
        <taxon>Erwiniaceae</taxon>
        <taxon>Pantoea</taxon>
    </lineage>
</organism>
<comment type="caution">
    <text evidence="1">The sequence shown here is derived from an EMBL/GenBank/DDBJ whole genome shotgun (WGS) entry which is preliminary data.</text>
</comment>
<dbReference type="RefSeq" id="WP_205297324.1">
    <property type="nucleotide sequence ID" value="NZ_VWXF01000004.1"/>
</dbReference>
<dbReference type="Proteomes" id="UP001515683">
    <property type="component" value="Unassembled WGS sequence"/>
</dbReference>
<dbReference type="EMBL" id="VWXF01000004">
    <property type="protein sequence ID" value="NIF22138.1"/>
    <property type="molecule type" value="Genomic_DNA"/>
</dbReference>
<evidence type="ECO:0000313" key="1">
    <source>
        <dbReference type="EMBL" id="NIF22138.1"/>
    </source>
</evidence>
<name>A0ABX0RC55_9GAMM</name>
<sequence>MNHVHLSFKKRFRAHGQKQRVAQEGEVKGLAVEEYDPLGLFVSHTDVLVFAETSETRVRAGDDLDILPACDH</sequence>